<evidence type="ECO:0000313" key="4">
    <source>
        <dbReference type="Proteomes" id="UP000640489"/>
    </source>
</evidence>
<gene>
    <name evidence="3" type="ORF">ISU07_11695</name>
</gene>
<evidence type="ECO:0000256" key="1">
    <source>
        <dbReference type="ARBA" id="ARBA00006845"/>
    </source>
</evidence>
<dbReference type="SUPFAM" id="SSF52038">
    <property type="entry name" value="Barstar-related"/>
    <property type="match status" value="1"/>
</dbReference>
<evidence type="ECO:0000259" key="2">
    <source>
        <dbReference type="Pfam" id="PF01337"/>
    </source>
</evidence>
<evidence type="ECO:0000313" key="3">
    <source>
        <dbReference type="EMBL" id="MBF4763789.1"/>
    </source>
</evidence>
<keyword evidence="4" id="KW-1185">Reference proteome</keyword>
<proteinExistence type="inferred from homology"/>
<dbReference type="Pfam" id="PF01337">
    <property type="entry name" value="Barstar"/>
    <property type="match status" value="1"/>
</dbReference>
<dbReference type="AlphaFoldDB" id="A0A930VA90"/>
<dbReference type="RefSeq" id="WP_194706980.1">
    <property type="nucleotide sequence ID" value="NZ_JADKPN010000006.1"/>
</dbReference>
<dbReference type="EMBL" id="JADKPN010000006">
    <property type="protein sequence ID" value="MBF4763789.1"/>
    <property type="molecule type" value="Genomic_DNA"/>
</dbReference>
<organism evidence="3 4">
    <name type="scientific">Nocardioides islandensis</name>
    <dbReference type="NCBI Taxonomy" id="433663"/>
    <lineage>
        <taxon>Bacteria</taxon>
        <taxon>Bacillati</taxon>
        <taxon>Actinomycetota</taxon>
        <taxon>Actinomycetes</taxon>
        <taxon>Propionibacteriales</taxon>
        <taxon>Nocardioidaceae</taxon>
        <taxon>Nocardioides</taxon>
    </lineage>
</organism>
<dbReference type="InterPro" id="IPR035905">
    <property type="entry name" value="Barstar-like_sf"/>
</dbReference>
<feature type="domain" description="Barstar (barnase inhibitor)" evidence="2">
    <location>
        <begin position="38"/>
        <end position="130"/>
    </location>
</feature>
<dbReference type="InterPro" id="IPR000468">
    <property type="entry name" value="Barstar"/>
</dbReference>
<reference evidence="3" key="1">
    <citation type="submission" date="2020-11" db="EMBL/GenBank/DDBJ databases">
        <title>Nocardioides sp. nov., isolated from Soil of Cynanchum wilfordii Hemsley rhizosphere.</title>
        <authorList>
            <person name="Lee J.-S."/>
            <person name="Suh M.K."/>
            <person name="Kim J.-S."/>
        </authorList>
    </citation>
    <scope>NUCLEOTIDE SEQUENCE</scope>
    <source>
        <strain evidence="3">KCTC 19275</strain>
    </source>
</reference>
<name>A0A930VA90_9ACTN</name>
<comment type="caution">
    <text evidence="3">The sequence shown here is derived from an EMBL/GenBank/DDBJ whole genome shotgun (WGS) entry which is preliminary data.</text>
</comment>
<comment type="similarity">
    <text evidence="1">Belongs to the barstar family.</text>
</comment>
<accession>A0A930VA90</accession>
<sequence length="144" mass="15576">MSGLAALLAHRKEPGIYLWHGHFRDDDVRHTVEHAGWHYAHVDGWHGDSKADFLRAVGEALQFPGHYGQNFDALADCLGDVVAGDSEGWVLLWDGWGPLARTDERAFSVALSVLGGRVNADRGGPFVVVLRGDGPDVPGVPSLD</sequence>
<dbReference type="Gene3D" id="3.30.370.10">
    <property type="entry name" value="Barstar-like"/>
    <property type="match status" value="1"/>
</dbReference>
<dbReference type="Proteomes" id="UP000640489">
    <property type="component" value="Unassembled WGS sequence"/>
</dbReference>
<protein>
    <submittedName>
        <fullName evidence="3">Barstar family protein</fullName>
    </submittedName>
</protein>